<evidence type="ECO:0000313" key="11">
    <source>
        <dbReference type="EMBL" id="CAD9053379.1"/>
    </source>
</evidence>
<evidence type="ECO:0000256" key="4">
    <source>
        <dbReference type="ARBA" id="ARBA00022723"/>
    </source>
</evidence>
<name>A0A6U4CG77_9ALVE</name>
<dbReference type="InterPro" id="IPR012675">
    <property type="entry name" value="Beta-grasp_dom_sf"/>
</dbReference>
<dbReference type="CDD" id="cd00207">
    <property type="entry name" value="fer2"/>
    <property type="match status" value="1"/>
</dbReference>
<dbReference type="EMBL" id="HBGB01014636">
    <property type="protein sequence ID" value="CAD9053380.1"/>
    <property type="molecule type" value="Transcribed_RNA"/>
</dbReference>
<dbReference type="InterPro" id="IPR001041">
    <property type="entry name" value="2Fe-2S_ferredoxin-type"/>
</dbReference>
<organism evidence="12">
    <name type="scientific">Vitrella brassicaformis</name>
    <dbReference type="NCBI Taxonomy" id="1169539"/>
    <lineage>
        <taxon>Eukaryota</taxon>
        <taxon>Sar</taxon>
        <taxon>Alveolata</taxon>
        <taxon>Colpodellida</taxon>
        <taxon>Vitrellaceae</taxon>
        <taxon>Vitrella</taxon>
    </lineage>
</organism>
<dbReference type="InterPro" id="IPR036010">
    <property type="entry name" value="2Fe-2S_ferredoxin-like_sf"/>
</dbReference>
<dbReference type="GO" id="GO:0051537">
    <property type="term" value="F:2 iron, 2 sulfur cluster binding"/>
    <property type="evidence" value="ECO:0007669"/>
    <property type="project" value="UniProtKB-KW"/>
</dbReference>
<keyword evidence="4" id="KW-0479">Metal-binding</keyword>
<protein>
    <recommendedName>
        <fullName evidence="10">2Fe-2S ferredoxin-type domain-containing protein</fullName>
    </recommendedName>
</protein>
<feature type="signal peptide" evidence="9">
    <location>
        <begin position="1"/>
        <end position="20"/>
    </location>
</feature>
<comment type="cofactor">
    <cofactor evidence="8">
        <name>[2Fe-2S] cluster</name>
        <dbReference type="ChEBI" id="CHEBI:190135"/>
    </cofactor>
</comment>
<evidence type="ECO:0000256" key="5">
    <source>
        <dbReference type="ARBA" id="ARBA00022982"/>
    </source>
</evidence>
<keyword evidence="6" id="KW-0408">Iron</keyword>
<dbReference type="Pfam" id="PF00111">
    <property type="entry name" value="Fer2"/>
    <property type="match status" value="1"/>
</dbReference>
<keyword evidence="9" id="KW-0732">Signal</keyword>
<evidence type="ECO:0000256" key="7">
    <source>
        <dbReference type="ARBA" id="ARBA00023014"/>
    </source>
</evidence>
<evidence type="ECO:0000259" key="10">
    <source>
        <dbReference type="PROSITE" id="PS51085"/>
    </source>
</evidence>
<dbReference type="Gene3D" id="3.10.20.30">
    <property type="match status" value="1"/>
</dbReference>
<dbReference type="AlphaFoldDB" id="A0A6U4CG77"/>
<evidence type="ECO:0000256" key="1">
    <source>
        <dbReference type="ARBA" id="ARBA00007874"/>
    </source>
</evidence>
<dbReference type="EMBL" id="HBGB01014635">
    <property type="protein sequence ID" value="CAD9053379.1"/>
    <property type="molecule type" value="Transcribed_RNA"/>
</dbReference>
<dbReference type="PROSITE" id="PS51085">
    <property type="entry name" value="2FE2S_FER_2"/>
    <property type="match status" value="1"/>
</dbReference>
<evidence type="ECO:0000256" key="2">
    <source>
        <dbReference type="ARBA" id="ARBA00022448"/>
    </source>
</evidence>
<keyword evidence="3" id="KW-0001">2Fe-2S</keyword>
<gene>
    <name evidence="11" type="ORF">VBRA1451_LOCUS8442</name>
    <name evidence="12" type="ORF">VBRA1451_LOCUS8443</name>
</gene>
<comment type="similarity">
    <text evidence="1">Belongs to the 2Fe2S plant-type ferredoxin family.</text>
</comment>
<accession>A0A6U4CG77</accession>
<dbReference type="SUPFAM" id="SSF54292">
    <property type="entry name" value="2Fe-2S ferredoxin-like"/>
    <property type="match status" value="1"/>
</dbReference>
<evidence type="ECO:0000256" key="3">
    <source>
        <dbReference type="ARBA" id="ARBA00022714"/>
    </source>
</evidence>
<dbReference type="InterPro" id="IPR006058">
    <property type="entry name" value="2Fe2S_fd_BS"/>
</dbReference>
<evidence type="ECO:0000256" key="9">
    <source>
        <dbReference type="SAM" id="SignalP"/>
    </source>
</evidence>
<reference evidence="12" key="1">
    <citation type="submission" date="2021-01" db="EMBL/GenBank/DDBJ databases">
        <authorList>
            <person name="Corre E."/>
            <person name="Pelletier E."/>
            <person name="Niang G."/>
            <person name="Scheremetjew M."/>
            <person name="Finn R."/>
            <person name="Kale V."/>
            <person name="Holt S."/>
            <person name="Cochrane G."/>
            <person name="Meng A."/>
            <person name="Brown T."/>
            <person name="Cohen L."/>
        </authorList>
    </citation>
    <scope>NUCLEOTIDE SEQUENCE</scope>
    <source>
        <strain evidence="12">CCMP3346</strain>
    </source>
</reference>
<keyword evidence="7" id="KW-0411">Iron-sulfur</keyword>
<dbReference type="PANTHER" id="PTHR43112:SF3">
    <property type="entry name" value="FERREDOXIN-2, CHLOROPLASTIC"/>
    <property type="match status" value="1"/>
</dbReference>
<evidence type="ECO:0000313" key="12">
    <source>
        <dbReference type="EMBL" id="CAD9053380.1"/>
    </source>
</evidence>
<evidence type="ECO:0000256" key="6">
    <source>
        <dbReference type="ARBA" id="ARBA00023004"/>
    </source>
</evidence>
<sequence>MLPSIIASALLGFLLPLVGAFVPQTFSPSLSPIQRLRSRSAVPRRPHSVLMQVPEVPVDLEGRLDPSRSWTIELNYDGDIETVEVPEGTSVLEAAETVWEDPPCDCRNGVCTSCAGRIVGGKLGEAYVINRDSLEEVTKDKGYVLTCQTYVCGPGLKVELNKNEEVYGMQYGRFEYGQS</sequence>
<proteinExistence type="inferred from homology"/>
<dbReference type="GO" id="GO:0046872">
    <property type="term" value="F:metal ion binding"/>
    <property type="evidence" value="ECO:0007669"/>
    <property type="project" value="UniProtKB-KW"/>
</dbReference>
<dbReference type="PROSITE" id="PS00197">
    <property type="entry name" value="2FE2S_FER_1"/>
    <property type="match status" value="1"/>
</dbReference>
<evidence type="ECO:0000256" key="8">
    <source>
        <dbReference type="ARBA" id="ARBA00034078"/>
    </source>
</evidence>
<keyword evidence="2" id="KW-0813">Transport</keyword>
<feature type="domain" description="2Fe-2S ferredoxin-type" evidence="10">
    <location>
        <begin position="70"/>
        <end position="164"/>
    </location>
</feature>
<feature type="chain" id="PRO_5035677054" description="2Fe-2S ferredoxin-type domain-containing protein" evidence="9">
    <location>
        <begin position="21"/>
        <end position="179"/>
    </location>
</feature>
<keyword evidence="5" id="KW-0249">Electron transport</keyword>
<dbReference type="PANTHER" id="PTHR43112">
    <property type="entry name" value="FERREDOXIN"/>
    <property type="match status" value="1"/>
</dbReference>